<dbReference type="InterPro" id="IPR013320">
    <property type="entry name" value="ConA-like_dom_sf"/>
</dbReference>
<dbReference type="KEGG" id="npy:NPRO_03640"/>
<dbReference type="EMBL" id="AP021858">
    <property type="protein sequence ID" value="BBO22769.1"/>
    <property type="molecule type" value="Genomic_DNA"/>
</dbReference>
<evidence type="ECO:0000313" key="1">
    <source>
        <dbReference type="EMBL" id="BBO22769.1"/>
    </source>
</evidence>
<dbReference type="Proteomes" id="UP000662873">
    <property type="component" value="Chromosome"/>
</dbReference>
<sequence>MRIGLGLELAARGASVTPPAIPGLALWLDATSSGLYLDAGLTLPVSSDNDPVGGWKDLSGGGFHVVQATATKRPLWKESALNGLPAVRFDGTDDHLTGDPLAALFSGSDVPWSFFCVWQPLSLGSTTHTLACLASGSSSTQIETFVRVDTASKYNVRRVDNSGVAKNPIASASTSAVVQRTSAIMTGTTVEAFRDGAMVGGIGPAADYDVGSLTLDRFAVGIRRTTFDSNPLHGDVGELILYGRALGSGERAQVEAYLQRKWGV</sequence>
<reference evidence="1" key="1">
    <citation type="journal article" name="DNA Res.">
        <title>The physiological potential of anammox bacteria as revealed by their core genome structure.</title>
        <authorList>
            <person name="Okubo T."/>
            <person name="Toyoda A."/>
            <person name="Fukuhara K."/>
            <person name="Uchiyama I."/>
            <person name="Harigaya Y."/>
            <person name="Kuroiwa M."/>
            <person name="Suzuki T."/>
            <person name="Murakami Y."/>
            <person name="Suwa Y."/>
            <person name="Takami H."/>
        </authorList>
    </citation>
    <scope>NUCLEOTIDE SEQUENCE</scope>
    <source>
        <strain evidence="1">317325-2</strain>
    </source>
</reference>
<protein>
    <submittedName>
        <fullName evidence="1">Uncharacterized protein</fullName>
    </submittedName>
</protein>
<evidence type="ECO:0000313" key="2">
    <source>
        <dbReference type="Proteomes" id="UP000662873"/>
    </source>
</evidence>
<accession>A0A809R5I4</accession>
<gene>
    <name evidence="1" type="ORF">NPRO_03640</name>
</gene>
<dbReference type="AlphaFoldDB" id="A0A809R5I4"/>
<proteinExistence type="predicted"/>
<dbReference type="SUPFAM" id="SSF49899">
    <property type="entry name" value="Concanavalin A-like lectins/glucanases"/>
    <property type="match status" value="1"/>
</dbReference>
<name>A0A809R5I4_9BACT</name>
<organism evidence="1 2">
    <name type="scientific">Candidatus Nitrosymbiomonas proteolyticus</name>
    <dbReference type="NCBI Taxonomy" id="2608984"/>
    <lineage>
        <taxon>Bacteria</taxon>
        <taxon>Bacillati</taxon>
        <taxon>Armatimonadota</taxon>
        <taxon>Armatimonadota incertae sedis</taxon>
        <taxon>Candidatus Nitrosymbiomonas</taxon>
    </lineage>
</organism>